<dbReference type="EMBL" id="QQAY01000005">
    <property type="protein sequence ID" value="RDI42268.1"/>
    <property type="molecule type" value="Genomic_DNA"/>
</dbReference>
<dbReference type="SUPFAM" id="SSF53474">
    <property type="entry name" value="alpha/beta-Hydrolases"/>
    <property type="match status" value="1"/>
</dbReference>
<dbReference type="PANTHER" id="PTHR43265:SF1">
    <property type="entry name" value="ESTERASE ESTD"/>
    <property type="match status" value="1"/>
</dbReference>
<dbReference type="PANTHER" id="PTHR43265">
    <property type="entry name" value="ESTERASE ESTD"/>
    <property type="match status" value="1"/>
</dbReference>
<comment type="caution">
    <text evidence="2">The sequence shown here is derived from an EMBL/GenBank/DDBJ whole genome shotgun (WGS) entry which is preliminary data.</text>
</comment>
<dbReference type="GO" id="GO:0052689">
    <property type="term" value="F:carboxylic ester hydrolase activity"/>
    <property type="evidence" value="ECO:0007669"/>
    <property type="project" value="TreeGrafter"/>
</dbReference>
<dbReference type="RefSeq" id="WP_245948454.1">
    <property type="nucleotide sequence ID" value="NZ_QQAY01000005.1"/>
</dbReference>
<dbReference type="Gene3D" id="3.40.50.1820">
    <property type="entry name" value="alpha/beta hydrolase"/>
    <property type="match status" value="1"/>
</dbReference>
<dbReference type="InterPro" id="IPR029058">
    <property type="entry name" value="AB_hydrolase_fold"/>
</dbReference>
<sequence length="321" mass="36594">MKMNVKENEIEIQGEHPIFGTISIPEGEEIYPAVLIIAGSGAIDRNGNGPKGKFQFNLYKELAGRIAELGFIVLRYDKRGTGKSTKDLLSAGMWDLVDDAERCLLYLKEHPQVDQDRIIVIGHSEGTILGTALSERQKINGLMLVSGGVANLDEYLKHQRKLAYRELRNSKGLKGMLMRKLINEEKEEKKAAKLMDKMFQSKKPVYKVSGLIKQPAKWFREHFLYDPREGLKKADFPVFAIHGDKDAHVDPAILNELPELVKEDAEFHIIPGMEHGMRVQQEEMEILKLKKLYKNISSRPFHEDGFRVLTNWLVTHYKGVS</sequence>
<dbReference type="AlphaFoldDB" id="A0A370GEN5"/>
<dbReference type="Proteomes" id="UP000255326">
    <property type="component" value="Unassembled WGS sequence"/>
</dbReference>
<proteinExistence type="predicted"/>
<dbReference type="InterPro" id="IPR053145">
    <property type="entry name" value="AB_hydrolase_Est10"/>
</dbReference>
<feature type="domain" description="Serine aminopeptidase S33" evidence="1">
    <location>
        <begin position="57"/>
        <end position="277"/>
    </location>
</feature>
<reference evidence="2 3" key="1">
    <citation type="submission" date="2018-07" db="EMBL/GenBank/DDBJ databases">
        <title>Genomic Encyclopedia of Type Strains, Phase IV (KMG-IV): sequencing the most valuable type-strain genomes for metagenomic binning, comparative biology and taxonomic classification.</title>
        <authorList>
            <person name="Goeker M."/>
        </authorList>
    </citation>
    <scope>NUCLEOTIDE SEQUENCE [LARGE SCALE GENOMIC DNA]</scope>
    <source>
        <strain evidence="2 3">DSM 25281</strain>
    </source>
</reference>
<keyword evidence="3" id="KW-1185">Reference proteome</keyword>
<evidence type="ECO:0000313" key="3">
    <source>
        <dbReference type="Proteomes" id="UP000255326"/>
    </source>
</evidence>
<accession>A0A370GEN5</accession>
<dbReference type="Pfam" id="PF12146">
    <property type="entry name" value="Hydrolase_4"/>
    <property type="match status" value="1"/>
</dbReference>
<evidence type="ECO:0000259" key="1">
    <source>
        <dbReference type="Pfam" id="PF12146"/>
    </source>
</evidence>
<evidence type="ECO:0000313" key="2">
    <source>
        <dbReference type="EMBL" id="RDI42268.1"/>
    </source>
</evidence>
<protein>
    <recommendedName>
        <fullName evidence="1">Serine aminopeptidase S33 domain-containing protein</fullName>
    </recommendedName>
</protein>
<dbReference type="InterPro" id="IPR022742">
    <property type="entry name" value="Hydrolase_4"/>
</dbReference>
<organism evidence="2 3">
    <name type="scientific">Falsibacillus pallidus</name>
    <dbReference type="NCBI Taxonomy" id="493781"/>
    <lineage>
        <taxon>Bacteria</taxon>
        <taxon>Bacillati</taxon>
        <taxon>Bacillota</taxon>
        <taxon>Bacilli</taxon>
        <taxon>Bacillales</taxon>
        <taxon>Bacillaceae</taxon>
        <taxon>Falsibacillus</taxon>
    </lineage>
</organism>
<gene>
    <name evidence="2" type="ORF">DFR59_105108</name>
</gene>
<name>A0A370GEN5_9BACI</name>